<keyword evidence="2" id="KW-1185">Reference proteome</keyword>
<sequence length="98" mass="11029">MDTTKQSENYEGLLWRNCPRTEKTTALCQERNGSKPHPAPFSPMNYAGVLSFEVLFSQGIASPFCPSRCRFSQRNWGCVNAARYHSSTTIVHDKCAVL</sequence>
<proteinExistence type="predicted"/>
<organism evidence="1 2">
    <name type="scientific">Trichinella pseudospiralis</name>
    <name type="common">Parasitic roundworm</name>
    <dbReference type="NCBI Taxonomy" id="6337"/>
    <lineage>
        <taxon>Eukaryota</taxon>
        <taxon>Metazoa</taxon>
        <taxon>Ecdysozoa</taxon>
        <taxon>Nematoda</taxon>
        <taxon>Enoplea</taxon>
        <taxon>Dorylaimia</taxon>
        <taxon>Trichinellida</taxon>
        <taxon>Trichinellidae</taxon>
        <taxon>Trichinella</taxon>
    </lineage>
</organism>
<protein>
    <submittedName>
        <fullName evidence="1">Uncharacterized protein</fullName>
    </submittedName>
</protein>
<comment type="caution">
    <text evidence="1">The sequence shown here is derived from an EMBL/GenBank/DDBJ whole genome shotgun (WGS) entry which is preliminary data.</text>
</comment>
<name>A0A0V1F6S0_TRIPS</name>
<dbReference type="AlphaFoldDB" id="A0A0V1F6S0"/>
<evidence type="ECO:0000313" key="2">
    <source>
        <dbReference type="Proteomes" id="UP000054995"/>
    </source>
</evidence>
<dbReference type="Proteomes" id="UP000054995">
    <property type="component" value="Unassembled WGS sequence"/>
</dbReference>
<evidence type="ECO:0000313" key="1">
    <source>
        <dbReference type="EMBL" id="KRY80915.1"/>
    </source>
</evidence>
<gene>
    <name evidence="1" type="ORF">T4D_7805</name>
</gene>
<reference evidence="1 2" key="1">
    <citation type="submission" date="2015-01" db="EMBL/GenBank/DDBJ databases">
        <title>Evolution of Trichinella species and genotypes.</title>
        <authorList>
            <person name="Korhonen P.K."/>
            <person name="Edoardo P."/>
            <person name="Giuseppe L.R."/>
            <person name="Gasser R.B."/>
        </authorList>
    </citation>
    <scope>NUCLEOTIDE SEQUENCE [LARGE SCALE GENOMIC DNA]</scope>
    <source>
        <strain evidence="1">ISS470</strain>
    </source>
</reference>
<dbReference type="EMBL" id="JYDT01000292">
    <property type="protein sequence ID" value="KRY80915.1"/>
    <property type="molecule type" value="Genomic_DNA"/>
</dbReference>
<accession>A0A0V1F6S0</accession>